<evidence type="ECO:0000256" key="5">
    <source>
        <dbReference type="ARBA" id="ARBA00022603"/>
    </source>
</evidence>
<evidence type="ECO:0000256" key="8">
    <source>
        <dbReference type="ARBA" id="ARBA00022691"/>
    </source>
</evidence>
<evidence type="ECO:0000256" key="12">
    <source>
        <dbReference type="ARBA" id="ARBA00022853"/>
    </source>
</evidence>
<accession>A0A8C5G0G3</accession>
<dbReference type="GO" id="GO:0140947">
    <property type="term" value="F:histone H3K9me2 methyltransferase activity"/>
    <property type="evidence" value="ECO:0007669"/>
    <property type="project" value="UniProtKB-EC"/>
</dbReference>
<dbReference type="InterPro" id="IPR016177">
    <property type="entry name" value="DNA-bd_dom_sf"/>
</dbReference>
<name>A0A8C5G0G3_GOUWI</name>
<dbReference type="GO" id="GO:0010629">
    <property type="term" value="P:negative regulation of gene expression"/>
    <property type="evidence" value="ECO:0007669"/>
    <property type="project" value="TreeGrafter"/>
</dbReference>
<dbReference type="Ensembl" id="ENSGWIT00000006122.1">
    <property type="protein sequence ID" value="ENSGWIP00000005636.1"/>
    <property type="gene ID" value="ENSGWIG00000003141.1"/>
</dbReference>
<dbReference type="Pfam" id="PF05033">
    <property type="entry name" value="Pre-SET"/>
    <property type="match status" value="1"/>
</dbReference>
<evidence type="ECO:0000256" key="1">
    <source>
        <dbReference type="ARBA" id="ARBA00004123"/>
    </source>
</evidence>
<reference evidence="24" key="2">
    <citation type="submission" date="2025-08" db="UniProtKB">
        <authorList>
            <consortium name="Ensembl"/>
        </authorList>
    </citation>
    <scope>IDENTIFICATION</scope>
</reference>
<feature type="domain" description="Pre-SET" evidence="21">
    <location>
        <begin position="265"/>
        <end position="326"/>
    </location>
</feature>
<dbReference type="GO" id="GO:0003677">
    <property type="term" value="F:DNA binding"/>
    <property type="evidence" value="ECO:0007669"/>
    <property type="project" value="InterPro"/>
</dbReference>
<keyword evidence="3" id="KW-0158">Chromosome</keyword>
<feature type="region of interest" description="Disordered" evidence="19">
    <location>
        <begin position="442"/>
        <end position="486"/>
    </location>
</feature>
<keyword evidence="11" id="KW-0862">Zinc</keyword>
<evidence type="ECO:0000256" key="3">
    <source>
        <dbReference type="ARBA" id="ARBA00022454"/>
    </source>
</evidence>
<evidence type="ECO:0000256" key="11">
    <source>
        <dbReference type="ARBA" id="ARBA00022833"/>
    </source>
</evidence>
<comment type="catalytic activity">
    <reaction evidence="18">
        <text>N(6),N(6)-dimethyl-L-lysyl(9)-[histone H3] + S-adenosyl-L-methionine = N(6),N(6),N(6)-trimethyl-L-lysyl(9)-[histone H3] + S-adenosyl-L-homocysteine + H(+)</text>
        <dbReference type="Rhea" id="RHEA:60288"/>
        <dbReference type="Rhea" id="RHEA-COMP:15538"/>
        <dbReference type="Rhea" id="RHEA-COMP:15541"/>
        <dbReference type="ChEBI" id="CHEBI:15378"/>
        <dbReference type="ChEBI" id="CHEBI:57856"/>
        <dbReference type="ChEBI" id="CHEBI:59789"/>
        <dbReference type="ChEBI" id="CHEBI:61961"/>
        <dbReference type="ChEBI" id="CHEBI:61976"/>
        <dbReference type="EC" id="2.1.1.366"/>
    </reaction>
</comment>
<dbReference type="GO" id="GO:0005634">
    <property type="term" value="C:nucleus"/>
    <property type="evidence" value="ECO:0007669"/>
    <property type="project" value="UniProtKB-SubCell"/>
</dbReference>
<dbReference type="PROSITE" id="PS50868">
    <property type="entry name" value="POST_SET"/>
    <property type="match status" value="1"/>
</dbReference>
<evidence type="ECO:0000256" key="15">
    <source>
        <dbReference type="ARBA" id="ARBA00039052"/>
    </source>
</evidence>
<organism evidence="24 25">
    <name type="scientific">Gouania willdenowi</name>
    <name type="common">Blunt-snouted clingfish</name>
    <name type="synonym">Lepadogaster willdenowi</name>
    <dbReference type="NCBI Taxonomy" id="441366"/>
    <lineage>
        <taxon>Eukaryota</taxon>
        <taxon>Metazoa</taxon>
        <taxon>Chordata</taxon>
        <taxon>Craniata</taxon>
        <taxon>Vertebrata</taxon>
        <taxon>Euteleostomi</taxon>
        <taxon>Actinopterygii</taxon>
        <taxon>Neopterygii</taxon>
        <taxon>Teleostei</taxon>
        <taxon>Neoteleostei</taxon>
        <taxon>Acanthomorphata</taxon>
        <taxon>Ovalentaria</taxon>
        <taxon>Blenniimorphae</taxon>
        <taxon>Blenniiformes</taxon>
        <taxon>Gobiesocoidei</taxon>
        <taxon>Gobiesocidae</taxon>
        <taxon>Gobiesocinae</taxon>
        <taxon>Gouania</taxon>
    </lineage>
</organism>
<dbReference type="RefSeq" id="XP_028319546.1">
    <property type="nucleotide sequence ID" value="XM_028463745.1"/>
</dbReference>
<evidence type="ECO:0000259" key="20">
    <source>
        <dbReference type="PROSITE" id="PS50280"/>
    </source>
</evidence>
<evidence type="ECO:0000256" key="10">
    <source>
        <dbReference type="ARBA" id="ARBA00022776"/>
    </source>
</evidence>
<feature type="domain" description="Post-SET" evidence="22">
    <location>
        <begin position="570"/>
        <end position="586"/>
    </location>
</feature>
<dbReference type="Proteomes" id="UP000694680">
    <property type="component" value="Chromosome 2"/>
</dbReference>
<evidence type="ECO:0000313" key="25">
    <source>
        <dbReference type="Proteomes" id="UP000694680"/>
    </source>
</evidence>
<dbReference type="Pfam" id="PF01429">
    <property type="entry name" value="MBD"/>
    <property type="match status" value="1"/>
</dbReference>
<keyword evidence="8" id="KW-0949">S-adenosyl-L-methionine</keyword>
<evidence type="ECO:0000256" key="13">
    <source>
        <dbReference type="ARBA" id="ARBA00023242"/>
    </source>
</evidence>
<dbReference type="GO" id="GO:0051301">
    <property type="term" value="P:cell division"/>
    <property type="evidence" value="ECO:0007669"/>
    <property type="project" value="UniProtKB-KW"/>
</dbReference>
<dbReference type="PANTHER" id="PTHR46024">
    <property type="entry name" value="HISTONE-LYSINE N-METHYLTRANSFERASE EGGLESS"/>
    <property type="match status" value="1"/>
</dbReference>
<dbReference type="Gene3D" id="3.30.890.10">
    <property type="entry name" value="Methyl-cpg-binding Protein 2, Chain A"/>
    <property type="match status" value="1"/>
</dbReference>
<keyword evidence="6" id="KW-0132">Cell division</keyword>
<dbReference type="GO" id="GO:0005694">
    <property type="term" value="C:chromosome"/>
    <property type="evidence" value="ECO:0007669"/>
    <property type="project" value="UniProtKB-SubCell"/>
</dbReference>
<dbReference type="InterPro" id="IPR001214">
    <property type="entry name" value="SET_dom"/>
</dbReference>
<keyword evidence="25" id="KW-1185">Reference proteome</keyword>
<dbReference type="InterPro" id="IPR007728">
    <property type="entry name" value="Pre-SET_dom"/>
</dbReference>
<evidence type="ECO:0000259" key="23">
    <source>
        <dbReference type="PROSITE" id="PS50982"/>
    </source>
</evidence>
<keyword evidence="12" id="KW-0156">Chromatin regulator</keyword>
<keyword evidence="7" id="KW-0808">Transferase</keyword>
<dbReference type="SMART" id="SM00317">
    <property type="entry name" value="SET"/>
    <property type="match status" value="1"/>
</dbReference>
<protein>
    <recommendedName>
        <fullName evidence="16">Histone-lysine N-methyltransferase SETDB2</fullName>
        <ecNumber evidence="15">2.1.1.366</ecNumber>
    </recommendedName>
    <alternativeName>
        <fullName evidence="17">SET domain bifurcated 2</fullName>
    </alternativeName>
</protein>
<reference evidence="24" key="3">
    <citation type="submission" date="2025-09" db="UniProtKB">
        <authorList>
            <consortium name="Ensembl"/>
        </authorList>
    </citation>
    <scope>IDENTIFICATION</scope>
</reference>
<evidence type="ECO:0000259" key="21">
    <source>
        <dbReference type="PROSITE" id="PS50867"/>
    </source>
</evidence>
<dbReference type="SMART" id="SM00391">
    <property type="entry name" value="MBD"/>
    <property type="match status" value="1"/>
</dbReference>
<dbReference type="GeneID" id="114473903"/>
<dbReference type="GO" id="GO:0070828">
    <property type="term" value="P:heterochromatin organization"/>
    <property type="evidence" value="ECO:0007669"/>
    <property type="project" value="TreeGrafter"/>
</dbReference>
<dbReference type="InterPro" id="IPR001739">
    <property type="entry name" value="Methyl_CpG_DNA-bd"/>
</dbReference>
<dbReference type="Gene3D" id="2.170.270.10">
    <property type="entry name" value="SET domain"/>
    <property type="match status" value="2"/>
</dbReference>
<dbReference type="InterPro" id="IPR051516">
    <property type="entry name" value="SETDB_methyltransferase"/>
</dbReference>
<gene>
    <name evidence="24" type="primary">setdb2</name>
</gene>
<dbReference type="GO" id="GO:0032259">
    <property type="term" value="P:methylation"/>
    <property type="evidence" value="ECO:0007669"/>
    <property type="project" value="UniProtKB-KW"/>
</dbReference>
<evidence type="ECO:0000256" key="16">
    <source>
        <dbReference type="ARBA" id="ARBA00040299"/>
    </source>
</evidence>
<feature type="domain" description="SET" evidence="20">
    <location>
        <begin position="329"/>
        <end position="560"/>
    </location>
</feature>
<dbReference type="CTD" id="83852"/>
<sequence>MDSGLQTEVERAKAFWSEEDVDSVFEGILVYLHHLKKNLKENTATDREFLQAFRLLECLNCSPSEQNQNQDQNKNQDSSVLQVVIGAEELLPVDAPPPAEKEELIPPLSPTNVTFDTHTCSQACLQLPTIPVSYSGNPLKLPLQTGFLRIQATPNTAKEPALCDVMYRAPCGRSLRNHTEVMEYLLATESYAVLQADDFCFNAAVRIDPPALIGPEDQDLSRGAEPVQVQLIGCSGGERPADFRYRRGRWPHGCFLSRGPALFSTCCDCTDGCSDATRCACVAMTTEGRHYLHQRLLQPVDSGLYECGPWCGCDRTRCQNRLVQRGLRVRLQVFLTDNRGWGVRCRDDLDAGTFICIYAGVVLCRVPTPADPPPPKLTRSDLPSDDEVEVVTEWLAPPLLEGRSQLLDVPPTSPSLHVPVIQRSADPADQDQIQAVLVGSPEKTPAAPSLSKQQQKQQEEELHTNKSRPPIGHSVSADPPQLQQQPLTVTKKRPKTMDNDVCYIDASREGNVSRFINHSCQPNLFIQNVFTDSHDPAFPVLAFFTNRSVPAGSELTANFSSDCDVMTSSHEVTCLCRSSSCRGQLFIQEMLRDGCEVESHAH</sequence>
<evidence type="ECO:0000313" key="24">
    <source>
        <dbReference type="Ensembl" id="ENSGWIP00000005636.1"/>
    </source>
</evidence>
<dbReference type="OrthoDB" id="5792673at2759"/>
<dbReference type="InterPro" id="IPR046341">
    <property type="entry name" value="SET_dom_sf"/>
</dbReference>
<dbReference type="PANTHER" id="PTHR46024:SF3">
    <property type="entry name" value="HISTONE-LYSINE N-METHYLTRANSFERASE SETDB2"/>
    <property type="match status" value="1"/>
</dbReference>
<evidence type="ECO:0000256" key="4">
    <source>
        <dbReference type="ARBA" id="ARBA00022473"/>
    </source>
</evidence>
<evidence type="ECO:0000256" key="7">
    <source>
        <dbReference type="ARBA" id="ARBA00022679"/>
    </source>
</evidence>
<dbReference type="GO" id="GO:0008270">
    <property type="term" value="F:zinc ion binding"/>
    <property type="evidence" value="ECO:0007669"/>
    <property type="project" value="InterPro"/>
</dbReference>
<dbReference type="SMART" id="SM00468">
    <property type="entry name" value="PreSET"/>
    <property type="match status" value="1"/>
</dbReference>
<dbReference type="SUPFAM" id="SSF82199">
    <property type="entry name" value="SET domain"/>
    <property type="match status" value="1"/>
</dbReference>
<comment type="subcellular location">
    <subcellularLocation>
        <location evidence="2">Chromosome</location>
    </subcellularLocation>
    <subcellularLocation>
        <location evidence="1">Nucleus</location>
    </subcellularLocation>
</comment>
<evidence type="ECO:0000256" key="19">
    <source>
        <dbReference type="SAM" id="MobiDB-lite"/>
    </source>
</evidence>
<dbReference type="InterPro" id="IPR003616">
    <property type="entry name" value="Post-SET_dom"/>
</dbReference>
<keyword evidence="5" id="KW-0489">Methyltransferase</keyword>
<dbReference type="AlphaFoldDB" id="A0A8C5G0G3"/>
<dbReference type="PROSITE" id="PS50280">
    <property type="entry name" value="SET"/>
    <property type="match status" value="1"/>
</dbReference>
<proteinExistence type="predicted"/>
<feature type="domain" description="MBD" evidence="23">
    <location>
        <begin position="133"/>
        <end position="206"/>
    </location>
</feature>
<keyword evidence="9" id="KW-0479">Metal-binding</keyword>
<evidence type="ECO:0000256" key="18">
    <source>
        <dbReference type="ARBA" id="ARBA00049087"/>
    </source>
</evidence>
<dbReference type="PROSITE" id="PS50982">
    <property type="entry name" value="MBD"/>
    <property type="match status" value="1"/>
</dbReference>
<dbReference type="Pfam" id="PF00856">
    <property type="entry name" value="SET"/>
    <property type="match status" value="1"/>
</dbReference>
<evidence type="ECO:0000256" key="2">
    <source>
        <dbReference type="ARBA" id="ARBA00004286"/>
    </source>
</evidence>
<evidence type="ECO:0000256" key="9">
    <source>
        <dbReference type="ARBA" id="ARBA00022723"/>
    </source>
</evidence>
<evidence type="ECO:0000259" key="22">
    <source>
        <dbReference type="PROSITE" id="PS50868"/>
    </source>
</evidence>
<evidence type="ECO:0000256" key="17">
    <source>
        <dbReference type="ARBA" id="ARBA00042995"/>
    </source>
</evidence>
<dbReference type="EC" id="2.1.1.366" evidence="15"/>
<evidence type="ECO:0000256" key="6">
    <source>
        <dbReference type="ARBA" id="ARBA00022618"/>
    </source>
</evidence>
<reference evidence="24" key="1">
    <citation type="submission" date="2020-06" db="EMBL/GenBank/DDBJ databases">
        <authorList>
            <consortium name="Wellcome Sanger Institute Data Sharing"/>
        </authorList>
    </citation>
    <scope>NUCLEOTIDE SEQUENCE [LARGE SCALE GENOMIC DNA]</scope>
</reference>
<keyword evidence="13" id="KW-0539">Nucleus</keyword>
<keyword evidence="14" id="KW-0131">Cell cycle</keyword>
<evidence type="ECO:0000256" key="14">
    <source>
        <dbReference type="ARBA" id="ARBA00023306"/>
    </source>
</evidence>
<keyword evidence="4" id="KW-0217">Developmental protein</keyword>
<dbReference type="PROSITE" id="PS50867">
    <property type="entry name" value="PRE_SET"/>
    <property type="match status" value="1"/>
</dbReference>
<keyword evidence="10" id="KW-0498">Mitosis</keyword>
<dbReference type="SUPFAM" id="SSF54171">
    <property type="entry name" value="DNA-binding domain"/>
    <property type="match status" value="1"/>
</dbReference>